<keyword evidence="5" id="KW-0406">Ion transport</keyword>
<keyword evidence="2" id="KW-0813">Transport</keyword>
<keyword evidence="11" id="KW-0175">Coiled coil</keyword>
<feature type="coiled-coil region" evidence="11">
    <location>
        <begin position="365"/>
        <end position="392"/>
    </location>
</feature>
<protein>
    <recommendedName>
        <fullName evidence="18">Ligand-gated ion channel</fullName>
    </recommendedName>
</protein>
<dbReference type="Gene3D" id="3.40.190.10">
    <property type="entry name" value="Periplasmic binding protein-like II"/>
    <property type="match status" value="3"/>
</dbReference>
<evidence type="ECO:0000256" key="6">
    <source>
        <dbReference type="ARBA" id="ARBA00023136"/>
    </source>
</evidence>
<dbReference type="RefSeq" id="XP_009174854.1">
    <property type="nucleotide sequence ID" value="XM_009176590.1"/>
</dbReference>
<dbReference type="OrthoDB" id="5984008at2759"/>
<evidence type="ECO:0008006" key="18">
    <source>
        <dbReference type="Google" id="ProtNLM"/>
    </source>
</evidence>
<dbReference type="FunFam" id="1.10.287.70:FF:000143">
    <property type="entry name" value="Probable glutamate receptor"/>
    <property type="match status" value="1"/>
</dbReference>
<keyword evidence="6 13" id="KW-0472">Membrane</keyword>
<evidence type="ECO:0000256" key="12">
    <source>
        <dbReference type="SAM" id="MobiDB-lite"/>
    </source>
</evidence>
<evidence type="ECO:0000256" key="10">
    <source>
        <dbReference type="ARBA" id="ARBA00023303"/>
    </source>
</evidence>
<dbReference type="KEGG" id="ovi:T265_10270"/>
<feature type="region of interest" description="Disordered" evidence="12">
    <location>
        <begin position="594"/>
        <end position="646"/>
    </location>
</feature>
<dbReference type="GO" id="GO:0016020">
    <property type="term" value="C:membrane"/>
    <property type="evidence" value="ECO:0007669"/>
    <property type="project" value="UniProtKB-SubCell"/>
</dbReference>
<comment type="subcellular location">
    <subcellularLocation>
        <location evidence="1">Membrane</location>
        <topology evidence="1">Multi-pass membrane protein</topology>
    </subcellularLocation>
</comment>
<accession>A0A074Z744</accession>
<keyword evidence="4 13" id="KW-1133">Transmembrane helix</keyword>
<evidence type="ECO:0000256" key="2">
    <source>
        <dbReference type="ARBA" id="ARBA00022448"/>
    </source>
</evidence>
<dbReference type="GeneID" id="20324438"/>
<dbReference type="InterPro" id="IPR019594">
    <property type="entry name" value="Glu/Gly-bd"/>
</dbReference>
<feature type="transmembrane region" description="Helical" evidence="13">
    <location>
        <begin position="193"/>
        <end position="221"/>
    </location>
</feature>
<dbReference type="Gene3D" id="1.10.287.70">
    <property type="match status" value="2"/>
</dbReference>
<keyword evidence="8" id="KW-0325">Glycoprotein</keyword>
<evidence type="ECO:0000256" key="11">
    <source>
        <dbReference type="SAM" id="Coils"/>
    </source>
</evidence>
<evidence type="ECO:0000256" key="1">
    <source>
        <dbReference type="ARBA" id="ARBA00004141"/>
    </source>
</evidence>
<evidence type="ECO:0000313" key="17">
    <source>
        <dbReference type="Proteomes" id="UP000054324"/>
    </source>
</evidence>
<name>A0A074Z744_OPIVI</name>
<evidence type="ECO:0000256" key="9">
    <source>
        <dbReference type="ARBA" id="ARBA00023286"/>
    </source>
</evidence>
<dbReference type="SUPFAM" id="SSF53850">
    <property type="entry name" value="Periplasmic binding protein-like II"/>
    <property type="match status" value="1"/>
</dbReference>
<reference evidence="16 17" key="1">
    <citation type="submission" date="2013-11" db="EMBL/GenBank/DDBJ databases">
        <title>Opisthorchis viverrini - life in the bile duct.</title>
        <authorList>
            <person name="Young N.D."/>
            <person name="Nagarajan N."/>
            <person name="Lin S.J."/>
            <person name="Korhonen P.K."/>
            <person name="Jex A.R."/>
            <person name="Hall R.S."/>
            <person name="Safavi-Hemami H."/>
            <person name="Kaewkong W."/>
            <person name="Bertrand D."/>
            <person name="Gao S."/>
            <person name="Seet Q."/>
            <person name="Wongkham S."/>
            <person name="Teh B.T."/>
            <person name="Wongkham C."/>
            <person name="Intapan P.M."/>
            <person name="Maleewong W."/>
            <person name="Yang X."/>
            <person name="Hu M."/>
            <person name="Wang Z."/>
            <person name="Hofmann A."/>
            <person name="Sternberg P.W."/>
            <person name="Tan P."/>
            <person name="Wang J."/>
            <person name="Gasser R.B."/>
        </authorList>
    </citation>
    <scope>NUCLEOTIDE SEQUENCE [LARGE SCALE GENOMIC DNA]</scope>
</reference>
<feature type="domain" description="Ionotropic glutamate receptor C-terminal" evidence="14">
    <location>
        <begin position="79"/>
        <end position="539"/>
    </location>
</feature>
<evidence type="ECO:0000256" key="13">
    <source>
        <dbReference type="SAM" id="Phobius"/>
    </source>
</evidence>
<evidence type="ECO:0000256" key="7">
    <source>
        <dbReference type="ARBA" id="ARBA00023170"/>
    </source>
</evidence>
<keyword evidence="10" id="KW-0407">Ion channel</keyword>
<dbReference type="Proteomes" id="UP000054324">
    <property type="component" value="Unassembled WGS sequence"/>
</dbReference>
<keyword evidence="9" id="KW-1071">Ligand-gated ion channel</keyword>
<evidence type="ECO:0000256" key="3">
    <source>
        <dbReference type="ARBA" id="ARBA00022692"/>
    </source>
</evidence>
<dbReference type="InterPro" id="IPR015683">
    <property type="entry name" value="Ionotropic_Glu_rcpt"/>
</dbReference>
<dbReference type="SMART" id="SM00079">
    <property type="entry name" value="PBPe"/>
    <property type="match status" value="1"/>
</dbReference>
<dbReference type="CTD" id="20324438"/>
<evidence type="ECO:0000256" key="5">
    <source>
        <dbReference type="ARBA" id="ARBA00023065"/>
    </source>
</evidence>
<keyword evidence="17" id="KW-1185">Reference proteome</keyword>
<dbReference type="InterPro" id="IPR001320">
    <property type="entry name" value="Iontro_rcpt_C"/>
</dbReference>
<proteinExistence type="predicted"/>
<keyword evidence="3 13" id="KW-0812">Transmembrane</keyword>
<evidence type="ECO:0000313" key="16">
    <source>
        <dbReference type="EMBL" id="KER21397.1"/>
    </source>
</evidence>
<evidence type="ECO:0000256" key="4">
    <source>
        <dbReference type="ARBA" id="ARBA00022989"/>
    </source>
</evidence>
<dbReference type="GO" id="GO:0015276">
    <property type="term" value="F:ligand-gated monoatomic ion channel activity"/>
    <property type="evidence" value="ECO:0007669"/>
    <property type="project" value="InterPro"/>
</dbReference>
<dbReference type="Pfam" id="PF10613">
    <property type="entry name" value="Lig_chan-Glu_bd"/>
    <property type="match status" value="1"/>
</dbReference>
<keyword evidence="7" id="KW-0675">Receptor</keyword>
<dbReference type="PANTHER" id="PTHR18966">
    <property type="entry name" value="IONOTROPIC GLUTAMATE RECEPTOR"/>
    <property type="match status" value="1"/>
</dbReference>
<organism evidence="16 17">
    <name type="scientific">Opisthorchis viverrini</name>
    <name type="common">Southeast Asian liver fluke</name>
    <dbReference type="NCBI Taxonomy" id="6198"/>
    <lineage>
        <taxon>Eukaryota</taxon>
        <taxon>Metazoa</taxon>
        <taxon>Spiralia</taxon>
        <taxon>Lophotrochozoa</taxon>
        <taxon>Platyhelminthes</taxon>
        <taxon>Trematoda</taxon>
        <taxon>Digenea</taxon>
        <taxon>Opisthorchiida</taxon>
        <taxon>Opisthorchiata</taxon>
        <taxon>Opisthorchiidae</taxon>
        <taxon>Opisthorchis</taxon>
    </lineage>
</organism>
<dbReference type="Pfam" id="PF00060">
    <property type="entry name" value="Lig_chan"/>
    <property type="match status" value="2"/>
</dbReference>
<feature type="transmembrane region" description="Helical" evidence="13">
    <location>
        <begin position="266"/>
        <end position="292"/>
    </location>
</feature>
<dbReference type="AlphaFoldDB" id="A0A074Z744"/>
<dbReference type="SMART" id="SM00918">
    <property type="entry name" value="Lig_chan-Glu_bd"/>
    <property type="match status" value="1"/>
</dbReference>
<sequence>MIYLNPNCTVFAKYTHLQFNSVFTRDSTESVVYDILQLNVLHTGRLIFQLARFSRYRTSVYPLLHQRTLDAFEFSRLNRRTYSRLSHDPPFVIKTEDGWTGYSVEVFERIADALGLDYVYIEQLDHIYGVKLPNGQWNGVIGEIASKHADVGLGPIVQDGERKLVVDFTIPYYVSAGLAMVVSTKTDQELGPFFFLEVFTGPVWICCISAVVFVSLLVYALDRFSPYSFQNQALKDNGASEAGTMFTLKESVWYVLGACTQQALTILIYFIRPVWICCISAVVFVSLLVYALDRFSPYSFQNQALKDNGASEAGTMFTLKESVWYVLGACTQQGESLDPRSTSTRILITGHWIFVVIMVSMFSANLSAKLTVSGLKEEIKSLEQLAGQTEVKYTLRSNSAEYAFFRKMYGVEESLFRIWRYLSSNLTEFSSNYSVWQYPITERYGTIFKRMEEWGFTHDTVDSLDHVRKGWVVFMESSLAAYHIASACDLKELGERIGSWDYGIALPLKSFLTPNMNSMILHLKAENILDDLEHKWWSANTTGCPEPSTSIGFGLEQVGGMFIILACGFLSAALILGMELLFYRVIMKRLRKGNKTAPMEEEKPADKMNARGEQGGLPPPALVVTPPDCVNVNDDSGAPPPYAQNP</sequence>
<feature type="domain" description="Ionotropic glutamate receptor L-glutamate and glycine-binding" evidence="15">
    <location>
        <begin position="90"/>
        <end position="146"/>
    </location>
</feature>
<feature type="transmembrane region" description="Helical" evidence="13">
    <location>
        <begin position="558"/>
        <end position="582"/>
    </location>
</feature>
<evidence type="ECO:0000259" key="15">
    <source>
        <dbReference type="SMART" id="SM00918"/>
    </source>
</evidence>
<evidence type="ECO:0000256" key="8">
    <source>
        <dbReference type="ARBA" id="ARBA00023180"/>
    </source>
</evidence>
<evidence type="ECO:0000259" key="14">
    <source>
        <dbReference type="SMART" id="SM00079"/>
    </source>
</evidence>
<gene>
    <name evidence="16" type="ORF">T265_10270</name>
</gene>
<dbReference type="EMBL" id="KL596970">
    <property type="protein sequence ID" value="KER21397.1"/>
    <property type="molecule type" value="Genomic_DNA"/>
</dbReference>
<feature type="compositionally biased region" description="Basic and acidic residues" evidence="12">
    <location>
        <begin position="598"/>
        <end position="610"/>
    </location>
</feature>